<comment type="caution">
    <text evidence="1">The sequence shown here is derived from an EMBL/GenBank/DDBJ whole genome shotgun (WGS) entry which is preliminary data.</text>
</comment>
<dbReference type="EMBL" id="JAFEUC010000006">
    <property type="protein sequence ID" value="MBM7077423.1"/>
    <property type="molecule type" value="Genomic_DNA"/>
</dbReference>
<dbReference type="Proteomes" id="UP001518872">
    <property type="component" value="Unassembled WGS sequence"/>
</dbReference>
<dbReference type="RefSeq" id="WP_204925398.1">
    <property type="nucleotide sequence ID" value="NZ_JAFEUC010000006.1"/>
</dbReference>
<gene>
    <name evidence="1" type="ORF">JQX11_13885</name>
</gene>
<evidence type="ECO:0000313" key="1">
    <source>
        <dbReference type="EMBL" id="MBM7077423.1"/>
    </source>
</evidence>
<organism evidence="1 2">
    <name type="scientific">Micromonospora humida</name>
    <dbReference type="NCBI Taxonomy" id="2809018"/>
    <lineage>
        <taxon>Bacteria</taxon>
        <taxon>Bacillati</taxon>
        <taxon>Actinomycetota</taxon>
        <taxon>Actinomycetes</taxon>
        <taxon>Micromonosporales</taxon>
        <taxon>Micromonosporaceae</taxon>
        <taxon>Micromonospora</taxon>
    </lineage>
</organism>
<sequence length="65" mass="6814">MPEEVLQGLQVDAGLVGERRGAVMSGRGPISAAVLLVSQVRRLIRGDAPLRSKIAAAFLLAFDGL</sequence>
<accession>A0ABS2ISV1</accession>
<keyword evidence="2" id="KW-1185">Reference proteome</keyword>
<evidence type="ECO:0000313" key="2">
    <source>
        <dbReference type="Proteomes" id="UP001518872"/>
    </source>
</evidence>
<proteinExistence type="predicted"/>
<reference evidence="1 2" key="1">
    <citation type="submission" date="2021-02" db="EMBL/GenBank/DDBJ databases">
        <authorList>
            <person name="Ra J.-S."/>
        </authorList>
    </citation>
    <scope>NUCLEOTIDE SEQUENCE [LARGE SCALE GENOMIC DNA]</scope>
    <source>
        <strain evidence="1 2">MMS20-R1-14</strain>
    </source>
</reference>
<protein>
    <submittedName>
        <fullName evidence="1">Uncharacterized protein</fullName>
    </submittedName>
</protein>
<name>A0ABS2ISV1_9ACTN</name>